<dbReference type="SUPFAM" id="SSF49899">
    <property type="entry name" value="Concanavalin A-like lectins/glucanases"/>
    <property type="match status" value="1"/>
</dbReference>
<feature type="compositionally biased region" description="Polar residues" evidence="2">
    <location>
        <begin position="481"/>
        <end position="493"/>
    </location>
</feature>
<dbReference type="Pfam" id="PF25600">
    <property type="entry name" value="TRIM_CC"/>
    <property type="match status" value="1"/>
</dbReference>
<dbReference type="InterPro" id="IPR003877">
    <property type="entry name" value="SPRY_dom"/>
</dbReference>
<dbReference type="InterPro" id="IPR003879">
    <property type="entry name" value="Butyrophylin_SPRY"/>
</dbReference>
<dbReference type="SMART" id="SM00449">
    <property type="entry name" value="SPRY"/>
    <property type="match status" value="1"/>
</dbReference>
<evidence type="ECO:0000256" key="1">
    <source>
        <dbReference type="SAM" id="Coils"/>
    </source>
</evidence>
<comment type="caution">
    <text evidence="4">The sequence shown here is derived from an EMBL/GenBank/DDBJ whole genome shotgun (WGS) entry which is preliminary data.</text>
</comment>
<feature type="region of interest" description="Disordered" evidence="2">
    <location>
        <begin position="481"/>
        <end position="512"/>
    </location>
</feature>
<dbReference type="AlphaFoldDB" id="A0A4Z2FHH5"/>
<dbReference type="InterPro" id="IPR043136">
    <property type="entry name" value="B30.2/SPRY_sf"/>
</dbReference>
<feature type="coiled-coil region" evidence="1">
    <location>
        <begin position="577"/>
        <end position="608"/>
    </location>
</feature>
<dbReference type="InterPro" id="IPR001870">
    <property type="entry name" value="B30.2/SPRY"/>
</dbReference>
<dbReference type="Pfam" id="PF00622">
    <property type="entry name" value="SPRY"/>
    <property type="match status" value="1"/>
</dbReference>
<evidence type="ECO:0000256" key="2">
    <source>
        <dbReference type="SAM" id="MobiDB-lite"/>
    </source>
</evidence>
<gene>
    <name evidence="4" type="primary">MEFV_10</name>
    <name evidence="4" type="ORF">EYF80_049156</name>
</gene>
<proteinExistence type="predicted"/>
<dbReference type="InterPro" id="IPR006574">
    <property type="entry name" value="PRY"/>
</dbReference>
<keyword evidence="1" id="KW-0175">Coiled coil</keyword>
<evidence type="ECO:0000313" key="4">
    <source>
        <dbReference type="EMBL" id="TNN40687.1"/>
    </source>
</evidence>
<dbReference type="PRINTS" id="PR01407">
    <property type="entry name" value="BUTYPHLNCDUF"/>
</dbReference>
<organism evidence="4 5">
    <name type="scientific">Liparis tanakae</name>
    <name type="common">Tanaka's snailfish</name>
    <dbReference type="NCBI Taxonomy" id="230148"/>
    <lineage>
        <taxon>Eukaryota</taxon>
        <taxon>Metazoa</taxon>
        <taxon>Chordata</taxon>
        <taxon>Craniata</taxon>
        <taxon>Vertebrata</taxon>
        <taxon>Euteleostomi</taxon>
        <taxon>Actinopterygii</taxon>
        <taxon>Neopterygii</taxon>
        <taxon>Teleostei</taxon>
        <taxon>Neoteleostei</taxon>
        <taxon>Acanthomorphata</taxon>
        <taxon>Eupercaria</taxon>
        <taxon>Perciformes</taxon>
        <taxon>Cottioidei</taxon>
        <taxon>Cottales</taxon>
        <taxon>Liparidae</taxon>
        <taxon>Liparis</taxon>
    </lineage>
</organism>
<dbReference type="CDD" id="cd13733">
    <property type="entry name" value="SPRY_PRY_C-I_1"/>
    <property type="match status" value="1"/>
</dbReference>
<sequence>MSFQICHCGWSKITTYQGLRIHQGKKGCTPKGMGIPESEQFRFSGHLPQLSYQGPHIHAENDFMNMFPPAVQLNTWGSNWDSSHGMNSDLFNGTTSIKTENLPVTPNLTTAEDSVIAALEALKPPMRTQDPYRPPREFDFASGAQTFTTRTDPTAVEVTVEQTNTSEFQTPPLHAVAPQTTAAPRTTAITSRALDFASGAQSPPLQTFTTGVDPAAAEVTVDQTPPLHAAAPQTTAASQTTLNAHRVLGFTSGAQPSLWPPFQTFTTRADPAAGEVTMEQTPPLHSAAFQSILNAQRALNFTTCAQPSLWPPLQNFTTRADPAAVEVKMEQTNTLAFQTPPLHTTAPQTPANTKRALDFASVAQPSLWPPLQIFTTRAGLAATAVTVEQTPPLHAAAPQTTVSPQTPANAHRALHFTSGAQSSLLQTVTTGPAAAEVTVEQTNTSAFQTPPLLHTTAPKTTGNARRALDFTTCAQQVEQQLGHLPTTTAQDTVNQKEREKEREPQKLQRVKQDRMTAELQLNIQAKEQKMSDVKTSVQVCKGDLDTEWLEINGVFSKLMKVVEDARQKALRPVEERRKRLKREAQDTVRKMQKKIDQLKMTLDDLQTHPDLKFSPQSCDCQNVAVDSSFSFGTLRTTTSIMMKEIQQELEKLSSIELKRIPSFAVDVELDPTTAHPNLVLSPDGKSVRDGGKNQKVPDGPQRFDEFSSILGLGRLTSGKSYWEVEVSNKAGWDLGVARCNAKRKGALPLNPDSGYWVTVHYEDKKYAALAAPPVSLPLAKKPQKVGVFVDYEEGLVSFYDVGAKAHIYSFTECSFGGGRFGIGFYGTEIGYLVQTHKPKSFHCDPAGVNGGSQDAAE</sequence>
<dbReference type="OrthoDB" id="6105938at2759"/>
<dbReference type="Proteomes" id="UP000314294">
    <property type="component" value="Unassembled WGS sequence"/>
</dbReference>
<dbReference type="InterPro" id="IPR058030">
    <property type="entry name" value="TRIM8/14/16/25/29/45/65_CC"/>
</dbReference>
<dbReference type="Pfam" id="PF13765">
    <property type="entry name" value="PRY"/>
    <property type="match status" value="1"/>
</dbReference>
<dbReference type="EMBL" id="SRLO01001168">
    <property type="protein sequence ID" value="TNN40687.1"/>
    <property type="molecule type" value="Genomic_DNA"/>
</dbReference>
<feature type="domain" description="B30.2/SPRY" evidence="3">
    <location>
        <begin position="647"/>
        <end position="841"/>
    </location>
</feature>
<feature type="compositionally biased region" description="Basic and acidic residues" evidence="2">
    <location>
        <begin position="494"/>
        <end position="512"/>
    </location>
</feature>
<protein>
    <submittedName>
        <fullName evidence="4">Pyrin</fullName>
    </submittedName>
</protein>
<dbReference type="InterPro" id="IPR050143">
    <property type="entry name" value="TRIM/RBCC"/>
</dbReference>
<evidence type="ECO:0000259" key="3">
    <source>
        <dbReference type="PROSITE" id="PS50188"/>
    </source>
</evidence>
<evidence type="ECO:0000313" key="5">
    <source>
        <dbReference type="Proteomes" id="UP000314294"/>
    </source>
</evidence>
<keyword evidence="5" id="KW-1185">Reference proteome</keyword>
<accession>A0A4Z2FHH5</accession>
<feature type="region of interest" description="Disordered" evidence="2">
    <location>
        <begin position="675"/>
        <end position="698"/>
    </location>
</feature>
<dbReference type="FunFam" id="2.60.120.920:FF:000004">
    <property type="entry name" value="Butyrophilin subfamily 1 member A1"/>
    <property type="match status" value="1"/>
</dbReference>
<dbReference type="InterPro" id="IPR013320">
    <property type="entry name" value="ConA-like_dom_sf"/>
</dbReference>
<dbReference type="SMART" id="SM00589">
    <property type="entry name" value="PRY"/>
    <property type="match status" value="1"/>
</dbReference>
<dbReference type="PANTHER" id="PTHR24103">
    <property type="entry name" value="E3 UBIQUITIN-PROTEIN LIGASE TRIM"/>
    <property type="match status" value="1"/>
</dbReference>
<reference evidence="4 5" key="1">
    <citation type="submission" date="2019-03" db="EMBL/GenBank/DDBJ databases">
        <title>First draft genome of Liparis tanakae, snailfish: a comprehensive survey of snailfish specific genes.</title>
        <authorList>
            <person name="Kim W."/>
            <person name="Song I."/>
            <person name="Jeong J.-H."/>
            <person name="Kim D."/>
            <person name="Kim S."/>
            <person name="Ryu S."/>
            <person name="Song J.Y."/>
            <person name="Lee S.K."/>
        </authorList>
    </citation>
    <scope>NUCLEOTIDE SEQUENCE [LARGE SCALE GENOMIC DNA]</scope>
    <source>
        <tissue evidence="4">Muscle</tissue>
    </source>
</reference>
<dbReference type="PROSITE" id="PS50188">
    <property type="entry name" value="B302_SPRY"/>
    <property type="match status" value="1"/>
</dbReference>
<dbReference type="Gene3D" id="2.60.120.920">
    <property type="match status" value="1"/>
</dbReference>
<name>A0A4Z2FHH5_9TELE</name>